<dbReference type="STRING" id="51351.M4DTA9"/>
<dbReference type="PRINTS" id="PR00364">
    <property type="entry name" value="DISEASERSIST"/>
</dbReference>
<dbReference type="InterPro" id="IPR036388">
    <property type="entry name" value="WH-like_DNA-bd_sf"/>
</dbReference>
<evidence type="ECO:0000259" key="5">
    <source>
        <dbReference type="Pfam" id="PF00931"/>
    </source>
</evidence>
<reference evidence="7 8" key="1">
    <citation type="journal article" date="2011" name="Nat. Genet.">
        <title>The genome of the mesopolyploid crop species Brassica rapa.</title>
        <authorList>
            <consortium name="Brassica rapa Genome Sequencing Project Consortium"/>
            <person name="Wang X."/>
            <person name="Wang H."/>
            <person name="Wang J."/>
            <person name="Sun R."/>
            <person name="Wu J."/>
            <person name="Liu S."/>
            <person name="Bai Y."/>
            <person name="Mun J.H."/>
            <person name="Bancroft I."/>
            <person name="Cheng F."/>
            <person name="Huang S."/>
            <person name="Li X."/>
            <person name="Hua W."/>
            <person name="Wang J."/>
            <person name="Wang X."/>
            <person name="Freeling M."/>
            <person name="Pires J.C."/>
            <person name="Paterson A.H."/>
            <person name="Chalhoub B."/>
            <person name="Wang B."/>
            <person name="Hayward A."/>
            <person name="Sharpe A.G."/>
            <person name="Park B.S."/>
            <person name="Weisshaar B."/>
            <person name="Liu B."/>
            <person name="Li B."/>
            <person name="Liu B."/>
            <person name="Tong C."/>
            <person name="Song C."/>
            <person name="Duran C."/>
            <person name="Peng C."/>
            <person name="Geng C."/>
            <person name="Koh C."/>
            <person name="Lin C."/>
            <person name="Edwards D."/>
            <person name="Mu D."/>
            <person name="Shen D."/>
            <person name="Soumpourou E."/>
            <person name="Li F."/>
            <person name="Fraser F."/>
            <person name="Conant G."/>
            <person name="Lassalle G."/>
            <person name="King G.J."/>
            <person name="Bonnema G."/>
            <person name="Tang H."/>
            <person name="Wang H."/>
            <person name="Belcram H."/>
            <person name="Zhou H."/>
            <person name="Hirakawa H."/>
            <person name="Abe H."/>
            <person name="Guo H."/>
            <person name="Wang H."/>
            <person name="Jin H."/>
            <person name="Parkin I.A."/>
            <person name="Batley J."/>
            <person name="Kim J.S."/>
            <person name="Just J."/>
            <person name="Li J."/>
            <person name="Xu J."/>
            <person name="Deng J."/>
            <person name="Kim J.A."/>
            <person name="Li J."/>
            <person name="Yu J."/>
            <person name="Meng J."/>
            <person name="Wang J."/>
            <person name="Min J."/>
            <person name="Poulain J."/>
            <person name="Wang J."/>
            <person name="Hatakeyama K."/>
            <person name="Wu K."/>
            <person name="Wang L."/>
            <person name="Fang L."/>
            <person name="Trick M."/>
            <person name="Links M.G."/>
            <person name="Zhao M."/>
            <person name="Jin M."/>
            <person name="Ramchiary N."/>
            <person name="Drou N."/>
            <person name="Berkman P.J."/>
            <person name="Cai Q."/>
            <person name="Huang Q."/>
            <person name="Li R."/>
            <person name="Tabata S."/>
            <person name="Cheng S."/>
            <person name="Zhang S."/>
            <person name="Zhang S."/>
            <person name="Huang S."/>
            <person name="Sato S."/>
            <person name="Sun S."/>
            <person name="Kwon S.J."/>
            <person name="Choi S.R."/>
            <person name="Lee T.H."/>
            <person name="Fan W."/>
            <person name="Zhao X."/>
            <person name="Tan X."/>
            <person name="Xu X."/>
            <person name="Wang Y."/>
            <person name="Qiu Y."/>
            <person name="Yin Y."/>
            <person name="Li Y."/>
            <person name="Du Y."/>
            <person name="Liao Y."/>
            <person name="Lim Y."/>
            <person name="Narusaka Y."/>
            <person name="Wang Y."/>
            <person name="Wang Z."/>
            <person name="Li Z."/>
            <person name="Wang Z."/>
            <person name="Xiong Z."/>
            <person name="Zhang Z."/>
        </authorList>
    </citation>
    <scope>NUCLEOTIDE SEQUENCE [LARGE SCALE GENOMIC DNA]</scope>
    <source>
        <strain evidence="7 8">cv. Chiifu-401-42</strain>
    </source>
</reference>
<keyword evidence="8" id="KW-1185">Reference proteome</keyword>
<dbReference type="Gene3D" id="1.10.10.10">
    <property type="entry name" value="Winged helix-like DNA-binding domain superfamily/Winged helix DNA-binding domain"/>
    <property type="match status" value="1"/>
</dbReference>
<evidence type="ECO:0000256" key="4">
    <source>
        <dbReference type="ARBA" id="ARBA00022821"/>
    </source>
</evidence>
<name>M4DTA9_BRACM</name>
<dbReference type="InterPro" id="IPR001611">
    <property type="entry name" value="Leu-rich_rpt"/>
</dbReference>
<evidence type="ECO:0000256" key="2">
    <source>
        <dbReference type="ARBA" id="ARBA00022614"/>
    </source>
</evidence>
<dbReference type="Pfam" id="PF00931">
    <property type="entry name" value="NB-ARC"/>
    <property type="match status" value="1"/>
</dbReference>
<organism evidence="7 8">
    <name type="scientific">Brassica campestris</name>
    <name type="common">Field mustard</name>
    <dbReference type="NCBI Taxonomy" id="3711"/>
    <lineage>
        <taxon>Eukaryota</taxon>
        <taxon>Viridiplantae</taxon>
        <taxon>Streptophyta</taxon>
        <taxon>Embryophyta</taxon>
        <taxon>Tracheophyta</taxon>
        <taxon>Spermatophyta</taxon>
        <taxon>Magnoliopsida</taxon>
        <taxon>eudicotyledons</taxon>
        <taxon>Gunneridae</taxon>
        <taxon>Pentapetalae</taxon>
        <taxon>rosids</taxon>
        <taxon>malvids</taxon>
        <taxon>Brassicales</taxon>
        <taxon>Brassicaceae</taxon>
        <taxon>Brassiceae</taxon>
        <taxon>Brassica</taxon>
    </lineage>
</organism>
<dbReference type="OMA" id="EYWICER"/>
<dbReference type="Gene3D" id="3.40.50.300">
    <property type="entry name" value="P-loop containing nucleotide triphosphate hydrolases"/>
    <property type="match status" value="1"/>
</dbReference>
<dbReference type="InterPro" id="IPR050905">
    <property type="entry name" value="Plant_NBS-LRR"/>
</dbReference>
<dbReference type="Gene3D" id="3.80.10.10">
    <property type="entry name" value="Ribonuclease Inhibitor"/>
    <property type="match status" value="2"/>
</dbReference>
<reference evidence="7" key="3">
    <citation type="submission" date="2023-03" db="UniProtKB">
        <authorList>
            <consortium name="EnsemblPlants"/>
        </authorList>
    </citation>
    <scope>IDENTIFICATION</scope>
    <source>
        <strain evidence="7">cv. Chiifu-401-42</strain>
    </source>
</reference>
<dbReference type="InParanoid" id="M4DTA9"/>
<keyword evidence="2" id="KW-0433">Leucine-rich repeat</keyword>
<evidence type="ECO:0000313" key="8">
    <source>
        <dbReference type="Proteomes" id="UP000011750"/>
    </source>
</evidence>
<dbReference type="SUPFAM" id="SSF52540">
    <property type="entry name" value="P-loop containing nucleoside triphosphate hydrolases"/>
    <property type="match status" value="1"/>
</dbReference>
<dbReference type="GO" id="GO:0006952">
    <property type="term" value="P:defense response"/>
    <property type="evidence" value="ECO:0007669"/>
    <property type="project" value="UniProtKB-KW"/>
</dbReference>
<evidence type="ECO:0000256" key="1">
    <source>
        <dbReference type="ARBA" id="ARBA00008894"/>
    </source>
</evidence>
<dbReference type="Gramene" id="Bra019752.1">
    <property type="protein sequence ID" value="Bra019752.1-P"/>
    <property type="gene ID" value="Bra019752"/>
</dbReference>
<evidence type="ECO:0000313" key="7">
    <source>
        <dbReference type="EnsemblPlants" id="Bra019752.1-P"/>
    </source>
</evidence>
<accession>M4DTA9</accession>
<feature type="domain" description="NB-ARC" evidence="5">
    <location>
        <begin position="160"/>
        <end position="331"/>
    </location>
</feature>
<dbReference type="Proteomes" id="UP000011750">
    <property type="component" value="Chromosome A06"/>
</dbReference>
<dbReference type="Pfam" id="PF23559">
    <property type="entry name" value="WHD_DRP"/>
    <property type="match status" value="1"/>
</dbReference>
<dbReference type="Pfam" id="PF13855">
    <property type="entry name" value="LRR_8"/>
    <property type="match status" value="1"/>
</dbReference>
<dbReference type="InterPro" id="IPR027417">
    <property type="entry name" value="P-loop_NTPase"/>
</dbReference>
<dbReference type="HOGENOM" id="CLU_000427_4_0_1"/>
<dbReference type="eggNOG" id="KOG4658">
    <property type="taxonomic scope" value="Eukaryota"/>
</dbReference>
<dbReference type="FunFam" id="3.40.50.300:FF:001091">
    <property type="entry name" value="Probable disease resistance protein At1g61300"/>
    <property type="match status" value="1"/>
</dbReference>
<dbReference type="InterPro" id="IPR032675">
    <property type="entry name" value="LRR_dom_sf"/>
</dbReference>
<dbReference type="InterPro" id="IPR002182">
    <property type="entry name" value="NB-ARC"/>
</dbReference>
<dbReference type="GO" id="GO:0043531">
    <property type="term" value="F:ADP binding"/>
    <property type="evidence" value="ECO:0007669"/>
    <property type="project" value="InterPro"/>
</dbReference>
<reference evidence="7 8" key="2">
    <citation type="journal article" date="2018" name="Hortic Res">
        <title>Improved Brassica rapa reference genome by single-molecule sequencing and chromosome conformation capture technologies.</title>
        <authorList>
            <person name="Zhang L."/>
            <person name="Cai X."/>
            <person name="Wu J."/>
            <person name="Liu M."/>
            <person name="Grob S."/>
            <person name="Cheng F."/>
            <person name="Liang J."/>
            <person name="Cai C."/>
            <person name="Liu Z."/>
            <person name="Liu B."/>
            <person name="Wang F."/>
            <person name="Li S."/>
            <person name="Liu F."/>
            <person name="Li X."/>
            <person name="Cheng L."/>
            <person name="Yang W."/>
            <person name="Li M.H."/>
            <person name="Grossniklaus U."/>
            <person name="Zheng H."/>
            <person name="Wang X."/>
        </authorList>
    </citation>
    <scope>NUCLEOTIDE SEQUENCE [LARGE SCALE GENOMIC DNA]</scope>
    <source>
        <strain evidence="7 8">cv. Chiifu-401-42</strain>
    </source>
</reference>
<dbReference type="EnsemblPlants" id="Bra019752.1">
    <property type="protein sequence ID" value="Bra019752.1-P"/>
    <property type="gene ID" value="Bra019752"/>
</dbReference>
<protein>
    <submittedName>
        <fullName evidence="7">Uncharacterized protein</fullName>
    </submittedName>
</protein>
<keyword evidence="4" id="KW-0611">Plant defense</keyword>
<dbReference type="PANTHER" id="PTHR33463">
    <property type="entry name" value="NB-ARC DOMAIN-CONTAINING PROTEIN-RELATED"/>
    <property type="match status" value="1"/>
</dbReference>
<dbReference type="AlphaFoldDB" id="M4DTA9"/>
<proteinExistence type="inferred from homology"/>
<comment type="similarity">
    <text evidence="1">Belongs to the disease resistance NB-LRR family.</text>
</comment>
<feature type="domain" description="Disease resistance protein winged helix" evidence="6">
    <location>
        <begin position="389"/>
        <end position="456"/>
    </location>
</feature>
<keyword evidence="3" id="KW-0677">Repeat</keyword>
<dbReference type="InterPro" id="IPR058922">
    <property type="entry name" value="WHD_DRP"/>
</dbReference>
<dbReference type="FunFam" id="1.10.10.10:FF:000322">
    <property type="entry name" value="Probable disease resistance protein At1g63360"/>
    <property type="match status" value="1"/>
</dbReference>
<evidence type="ECO:0000259" key="6">
    <source>
        <dbReference type="Pfam" id="PF23559"/>
    </source>
</evidence>
<dbReference type="PANTHER" id="PTHR33463:SF220">
    <property type="entry name" value="NB-ARC DOMAIN-CONTAINING PROTEIN"/>
    <property type="match status" value="1"/>
</dbReference>
<sequence>MGGAISTATDFVVEKLCSCFCLEVHHICRLDKNLETLVEDMRKLEARRDDVLRFVKREEDRGLQRLSGVDVWLKAIGNIEKEARETLVACTSELQGLSLCDGCSRKLVARFRFGKEVFSMLEDVKELTGRKLTEDINALAVPPVRRVVRERNLEQNIVGQETLLESAWSRLMDEGTKVMGLYGMGGVGKTTLLDQINNKFCGANDGVDIVLWVVVSKVKRNEKIQDEIAEKLGLEGELWKQKTEVQKASSLRTCMKNKRFVLLLDDIWSKVELKDIGVPVPTRENKCKIVFTTRSREVCVHMGDTNPVEVSCLDTDKAWELFKEKVGENTLGSHRGIPELARKVAGKCHWHSMFLGRPYHPKTQYKNGAMHYDSLKEKHVKSCFLYCSLFPEDFEIRKDTLIKYWIGEGFIENQSSENAFDEGYSIISSLVRACLLLEEPVDKVEVKMHDVVREMALWVASDLGEHEGRYTVKAGAGLREIPEVESWVSVRKMSLMYNEIKELSGSPCCPELTTLLLRENKLITISSEFFRRMPRLLVLDLSRNTSFNGLPDKMSLVALRYLNLSGTRIKRRPVGLQESRMLIYLDLEFTKSLDNVSGMISKFSRLRRLGLLRSKMKLDMSLLEELQLLKYLQVVTIGINSCLVAEKLSNYDRVVKCIKKLDYSDLRDESFRVLTLPTMDNLCDLRIEECGMTEIKTEGAATSSYNRSPTCPSFLNLSTVLIIDCNGLKDLTWLLFAPKLTYLRVSSSTQMEYIITQEKATNGVTEKEAGSIVPFASLKYFNLDSVPMLKSIYWSSLHFPCLKGIRVRDCPNLRKLPLDSKSVATVEGFVIEFTESYWKETIEWEDEATKLRFQASWKRY</sequence>
<evidence type="ECO:0000256" key="3">
    <source>
        <dbReference type="ARBA" id="ARBA00022737"/>
    </source>
</evidence>
<dbReference type="SUPFAM" id="SSF52058">
    <property type="entry name" value="L domain-like"/>
    <property type="match status" value="1"/>
</dbReference>